<sequence>MTHLGTNSPAERHAPSRNPSQSAITSTGDGGGGGEQPGESSAPPPLGSLDDDADSDRDTDDGPALPASQPTAAALGRTHSRGGGDVVLIVGLPDVFTVGYDALSFTARHFGGVRDVPAGPHFFWVAHPGGMAARSGFWVVSEGTNRVHAVRWDGGSELLVDARPDEIPADVDAFHAKLLPYRDPTARVVGSGGDGSVSGSVADVNEARAAENELIWGQLTSSITGDLLSHMTGQATAGGAGGAWHVDTMDHVQGEVLPSAEREMEQQIAHTRHAAPPPQPVRELHFALDRHAKTYSARRFGADRTREATDATSYLESLLHDGVTESSLVGELQFAFLAGVHLGNDACLEQWWHVVLRLLLKAYALPRRRPSLAAAWLRAVTAQLTYGGSWLDTPLAEQCEEARARELRLALIVYKRRLEEEEEEEEEVDNLQGNGTTTTTTRAEVAAAFSRLEAVVAADGYGWDIRGEYLRKGKVVMEDGEEVELEMKELQAEDERGEWAPEIVELDERGREKGLISWDD</sequence>
<organism evidence="6 7">
    <name type="scientific">Cordyceps javanica</name>
    <dbReference type="NCBI Taxonomy" id="43265"/>
    <lineage>
        <taxon>Eukaryota</taxon>
        <taxon>Fungi</taxon>
        <taxon>Dikarya</taxon>
        <taxon>Ascomycota</taxon>
        <taxon>Pezizomycotina</taxon>
        <taxon>Sordariomycetes</taxon>
        <taxon>Hypocreomycetidae</taxon>
        <taxon>Hypocreales</taxon>
        <taxon>Cordycipitaceae</taxon>
        <taxon>Cordyceps</taxon>
    </lineage>
</organism>
<dbReference type="AlphaFoldDB" id="A0A545UQW7"/>
<dbReference type="Proteomes" id="UP000315783">
    <property type="component" value="Unassembled WGS sequence"/>
</dbReference>
<dbReference type="STRING" id="43265.A0A545UQW7"/>
<feature type="region of interest" description="Disordered" evidence="3">
    <location>
        <begin position="1"/>
        <end position="80"/>
    </location>
</feature>
<evidence type="ECO:0000313" key="6">
    <source>
        <dbReference type="EMBL" id="TQV91854.1"/>
    </source>
</evidence>
<dbReference type="InterPro" id="IPR038514">
    <property type="entry name" value="AAR2_C_sf"/>
</dbReference>
<dbReference type="PANTHER" id="PTHR12689">
    <property type="entry name" value="A1 CISTRON SPLICING FACTOR AAR2-RELATED"/>
    <property type="match status" value="1"/>
</dbReference>
<evidence type="ECO:0000256" key="3">
    <source>
        <dbReference type="SAM" id="MobiDB-lite"/>
    </source>
</evidence>
<keyword evidence="2" id="KW-0175">Coiled coil</keyword>
<protein>
    <submittedName>
        <fullName evidence="6">AAR2 protein</fullName>
    </submittedName>
</protein>
<dbReference type="CDD" id="cd13778">
    <property type="entry name" value="Aar2_C"/>
    <property type="match status" value="1"/>
</dbReference>
<comment type="similarity">
    <text evidence="1">Belongs to the AAR2 family.</text>
</comment>
<feature type="compositionally biased region" description="Acidic residues" evidence="3">
    <location>
        <begin position="49"/>
        <end position="61"/>
    </location>
</feature>
<evidence type="ECO:0000256" key="1">
    <source>
        <dbReference type="ARBA" id="ARBA00006281"/>
    </source>
</evidence>
<dbReference type="PANTHER" id="PTHR12689:SF4">
    <property type="entry name" value="PROTEIN AAR2 HOMOLOG"/>
    <property type="match status" value="1"/>
</dbReference>
<gene>
    <name evidence="6" type="ORF">IF1G_09439</name>
</gene>
<feature type="domain" description="AAR2 N-terminal" evidence="5">
    <location>
        <begin position="84"/>
        <end position="232"/>
    </location>
</feature>
<dbReference type="EMBL" id="SPUK01000017">
    <property type="protein sequence ID" value="TQV91854.1"/>
    <property type="molecule type" value="Genomic_DNA"/>
</dbReference>
<evidence type="ECO:0000259" key="5">
    <source>
        <dbReference type="Pfam" id="PF20981"/>
    </source>
</evidence>
<feature type="coiled-coil region" evidence="2">
    <location>
        <begin position="404"/>
        <end position="434"/>
    </location>
</feature>
<dbReference type="Pfam" id="PF05282">
    <property type="entry name" value="AAR2"/>
    <property type="match status" value="1"/>
</dbReference>
<dbReference type="GO" id="GO:0000244">
    <property type="term" value="P:spliceosomal tri-snRNP complex assembly"/>
    <property type="evidence" value="ECO:0007669"/>
    <property type="project" value="TreeGrafter"/>
</dbReference>
<keyword evidence="7" id="KW-1185">Reference proteome</keyword>
<evidence type="ECO:0000313" key="7">
    <source>
        <dbReference type="Proteomes" id="UP000315783"/>
    </source>
</evidence>
<comment type="caution">
    <text evidence="6">The sequence shown here is derived from an EMBL/GenBank/DDBJ whole genome shotgun (WGS) entry which is preliminary data.</text>
</comment>
<dbReference type="InterPro" id="IPR007946">
    <property type="entry name" value="AAR2"/>
</dbReference>
<dbReference type="OrthoDB" id="201752at2759"/>
<dbReference type="Pfam" id="PF20981">
    <property type="entry name" value="AAR2_1st"/>
    <property type="match status" value="1"/>
</dbReference>
<accession>A0A545UQW7</accession>
<feature type="domain" description="AAR2 C-terminal" evidence="4">
    <location>
        <begin position="292"/>
        <end position="464"/>
    </location>
</feature>
<dbReference type="CDD" id="cd13777">
    <property type="entry name" value="Aar2_N"/>
    <property type="match status" value="1"/>
</dbReference>
<dbReference type="InterPro" id="IPR033647">
    <property type="entry name" value="Aar2_N"/>
</dbReference>
<dbReference type="Gene3D" id="1.25.40.550">
    <property type="entry name" value="Aar2, C-terminal domain-like"/>
    <property type="match status" value="1"/>
</dbReference>
<evidence type="ECO:0000259" key="4">
    <source>
        <dbReference type="Pfam" id="PF05282"/>
    </source>
</evidence>
<proteinExistence type="inferred from homology"/>
<dbReference type="InterPro" id="IPR033648">
    <property type="entry name" value="AAR2_C"/>
</dbReference>
<reference evidence="6 7" key="1">
    <citation type="journal article" date="2019" name="Appl. Microbiol. Biotechnol.">
        <title>Genome sequence of Isaria javanica and comparative genome analysis insights into family S53 peptidase evolution in fungal entomopathogens.</title>
        <authorList>
            <person name="Lin R."/>
            <person name="Zhang X."/>
            <person name="Xin B."/>
            <person name="Zou M."/>
            <person name="Gao Y."/>
            <person name="Qin F."/>
            <person name="Hu Q."/>
            <person name="Xie B."/>
            <person name="Cheng X."/>
        </authorList>
    </citation>
    <scope>NUCLEOTIDE SEQUENCE [LARGE SCALE GENOMIC DNA]</scope>
    <source>
        <strain evidence="6 7">IJ1G</strain>
    </source>
</reference>
<name>A0A545UQW7_9HYPO</name>
<dbReference type="InterPro" id="IPR038516">
    <property type="entry name" value="AAR2_N_sf"/>
</dbReference>
<dbReference type="Gene3D" id="2.60.34.20">
    <property type="match status" value="1"/>
</dbReference>
<evidence type="ECO:0000256" key="2">
    <source>
        <dbReference type="SAM" id="Coils"/>
    </source>
</evidence>